<dbReference type="RefSeq" id="WP_218315653.1">
    <property type="nucleotide sequence ID" value="NZ_JAGSPB010000001.1"/>
</dbReference>
<organism evidence="1 2">
    <name type="scientific">Erythrobacter ani</name>
    <dbReference type="NCBI Taxonomy" id="2827235"/>
    <lineage>
        <taxon>Bacteria</taxon>
        <taxon>Pseudomonadati</taxon>
        <taxon>Pseudomonadota</taxon>
        <taxon>Alphaproteobacteria</taxon>
        <taxon>Sphingomonadales</taxon>
        <taxon>Erythrobacteraceae</taxon>
        <taxon>Erythrobacter/Porphyrobacter group</taxon>
        <taxon>Erythrobacter</taxon>
    </lineage>
</organism>
<gene>
    <name evidence="1" type="ORF">KCG45_03145</name>
</gene>
<dbReference type="EMBL" id="JAGSPB010000001">
    <property type="protein sequence ID" value="MBV7265160.1"/>
    <property type="molecule type" value="Genomic_DNA"/>
</dbReference>
<accession>A0ABS6SJH0</accession>
<evidence type="ECO:0000313" key="2">
    <source>
        <dbReference type="Proteomes" id="UP000699975"/>
    </source>
</evidence>
<keyword evidence="2" id="KW-1185">Reference proteome</keyword>
<evidence type="ECO:0000313" key="1">
    <source>
        <dbReference type="EMBL" id="MBV7265160.1"/>
    </source>
</evidence>
<protein>
    <submittedName>
        <fullName evidence="1">Uncharacterized protein</fullName>
    </submittedName>
</protein>
<name>A0ABS6SJH0_9SPHN</name>
<reference evidence="1 2" key="1">
    <citation type="submission" date="2021-04" db="EMBL/GenBank/DDBJ databases">
        <authorList>
            <person name="Pira H."/>
            <person name="Risdian C."/>
            <person name="Wink J."/>
        </authorList>
    </citation>
    <scope>NUCLEOTIDE SEQUENCE [LARGE SCALE GENOMIC DNA]</scope>
    <source>
        <strain evidence="1 2">WH131</strain>
    </source>
</reference>
<proteinExistence type="predicted"/>
<dbReference type="Proteomes" id="UP000699975">
    <property type="component" value="Unassembled WGS sequence"/>
</dbReference>
<sequence length="140" mass="15191">MKGKFHCRGCGRALTGEVSVQSLKDPGIQTPDLIDQRPVCAGGSGFKSYEPLQRSHDPSNPAALEFVPQYWLNPADFEATGKVTSKRGRTNGCCGMAGCDGPNIECRECGAEIGTKQSDCWTPLIFVPHPNNTEFRKTDT</sequence>
<comment type="caution">
    <text evidence="1">The sequence shown here is derived from an EMBL/GenBank/DDBJ whole genome shotgun (WGS) entry which is preliminary data.</text>
</comment>